<evidence type="ECO:0000313" key="2">
    <source>
        <dbReference type="Proteomes" id="UP001443914"/>
    </source>
</evidence>
<dbReference type="Proteomes" id="UP001443914">
    <property type="component" value="Unassembled WGS sequence"/>
</dbReference>
<protein>
    <submittedName>
        <fullName evidence="1">Uncharacterized protein</fullName>
    </submittedName>
</protein>
<dbReference type="AlphaFoldDB" id="A0AAW1MJT6"/>
<accession>A0AAW1MJT6</accession>
<keyword evidence="2" id="KW-1185">Reference proteome</keyword>
<reference evidence="1" key="1">
    <citation type="submission" date="2024-03" db="EMBL/GenBank/DDBJ databases">
        <title>WGS assembly of Saponaria officinalis var. Norfolk2.</title>
        <authorList>
            <person name="Jenkins J."/>
            <person name="Shu S."/>
            <person name="Grimwood J."/>
            <person name="Barry K."/>
            <person name="Goodstein D."/>
            <person name="Schmutz J."/>
            <person name="Leebens-Mack J."/>
            <person name="Osbourn A."/>
        </authorList>
    </citation>
    <scope>NUCLEOTIDE SEQUENCE [LARGE SCALE GENOMIC DNA]</scope>
    <source>
        <strain evidence="1">JIC</strain>
    </source>
</reference>
<gene>
    <name evidence="1" type="ORF">RND81_02G042600</name>
</gene>
<sequence length="172" mass="19041">MESKTQEFSLNCILLSTKNMKKSYYIIATLFHGGSSKFEKHVSKLDTTANIDFKFKDVNVETAYVRFQVFIHRNLLSNKHVGDVNVLVSDLVLAGEQSSSSSVMYDLGGKSSKKGSLKLSYTLSSNVGKEMPRTVVPKVVESKRQSAAIGNDIALFKTLPSYCTPFVSLGWN</sequence>
<name>A0AAW1MJT6_SAPOF</name>
<comment type="caution">
    <text evidence="1">The sequence shown here is derived from an EMBL/GenBank/DDBJ whole genome shotgun (WGS) entry which is preliminary data.</text>
</comment>
<organism evidence="1 2">
    <name type="scientific">Saponaria officinalis</name>
    <name type="common">Common soapwort</name>
    <name type="synonym">Lychnis saponaria</name>
    <dbReference type="NCBI Taxonomy" id="3572"/>
    <lineage>
        <taxon>Eukaryota</taxon>
        <taxon>Viridiplantae</taxon>
        <taxon>Streptophyta</taxon>
        <taxon>Embryophyta</taxon>
        <taxon>Tracheophyta</taxon>
        <taxon>Spermatophyta</taxon>
        <taxon>Magnoliopsida</taxon>
        <taxon>eudicotyledons</taxon>
        <taxon>Gunneridae</taxon>
        <taxon>Pentapetalae</taxon>
        <taxon>Caryophyllales</taxon>
        <taxon>Caryophyllaceae</taxon>
        <taxon>Caryophylleae</taxon>
        <taxon>Saponaria</taxon>
    </lineage>
</organism>
<proteinExistence type="predicted"/>
<dbReference type="EMBL" id="JBDFQZ010000002">
    <property type="protein sequence ID" value="KAK9748198.1"/>
    <property type="molecule type" value="Genomic_DNA"/>
</dbReference>
<evidence type="ECO:0000313" key="1">
    <source>
        <dbReference type="EMBL" id="KAK9748198.1"/>
    </source>
</evidence>